<keyword evidence="3" id="KW-0274">FAD</keyword>
<sequence>MTAPLVVIGSGIAGVSAAGAARAGGFEGDIVLLDDEAQLPYRRPPVSKEIVRREKDADGIRIKPAEWYDKQRIDLRLGVAAAAVDVDARRVDLVGGGSIEYGQLVLATGGSARRPWDAAGIRTLRSLADVPALTDELTGGGRLVVVGAGLIGSEIAASARAQGVGVTLLETAAQPLPRLLTPDLAALYAELHAEAGTELVTGVEVTSIETVGDVTTVTAADGRTWSAPVVVVAVGMTPNVGLAEAAGLTLADGIGGIVVDAAGRTSAPDVFAAGDVAAFPHPLTGDLQRVEHWQHAQRHGTAVGQTVAGADTRYDDVPWCWSDQYGHTLQVTGWPRADHEVVVRGSLTERDFTAFFLDGGTVVGAVALGRPAEIRAVRTWIGDRLSPDATVLADDAAELKSAVPE</sequence>
<dbReference type="PRINTS" id="PR00469">
    <property type="entry name" value="PNDRDTASEII"/>
</dbReference>
<dbReference type="PANTHER" id="PTHR43557">
    <property type="entry name" value="APOPTOSIS-INDUCING FACTOR 1"/>
    <property type="match status" value="1"/>
</dbReference>
<dbReference type="Pfam" id="PF14759">
    <property type="entry name" value="Reductase_C"/>
    <property type="match status" value="1"/>
</dbReference>
<protein>
    <submittedName>
        <fullName evidence="7">Pyridine nucleotide-disulfide oxidoreductase</fullName>
    </submittedName>
</protein>
<dbReference type="Gene3D" id="3.30.390.30">
    <property type="match status" value="1"/>
</dbReference>
<evidence type="ECO:0000313" key="8">
    <source>
        <dbReference type="Proteomes" id="UP000003111"/>
    </source>
</evidence>
<keyword evidence="8" id="KW-1185">Reference proteome</keyword>
<comment type="caution">
    <text evidence="7">The sequence shown here is derived from an EMBL/GenBank/DDBJ whole genome shotgun (WGS) entry which is preliminary data.</text>
</comment>
<dbReference type="eggNOG" id="COG0446">
    <property type="taxonomic scope" value="Bacteria"/>
</dbReference>
<accession>E2SDM1</accession>
<evidence type="ECO:0000256" key="1">
    <source>
        <dbReference type="ARBA" id="ARBA00001974"/>
    </source>
</evidence>
<dbReference type="HOGENOM" id="CLU_003291_4_0_11"/>
<proteinExistence type="predicted"/>
<dbReference type="PANTHER" id="PTHR43557:SF2">
    <property type="entry name" value="RIESKE DOMAIN-CONTAINING PROTEIN-RELATED"/>
    <property type="match status" value="1"/>
</dbReference>
<dbReference type="EMBL" id="ACLF03000006">
    <property type="protein sequence ID" value="EFQ82598.1"/>
    <property type="molecule type" value="Genomic_DNA"/>
</dbReference>
<dbReference type="InterPro" id="IPR016156">
    <property type="entry name" value="FAD/NAD-linked_Rdtase_dimer_sf"/>
</dbReference>
<reference evidence="7" key="1">
    <citation type="submission" date="2010-08" db="EMBL/GenBank/DDBJ databases">
        <authorList>
            <person name="Muzny D."/>
            <person name="Qin X."/>
            <person name="Buhay C."/>
            <person name="Dugan-Rocha S."/>
            <person name="Ding Y."/>
            <person name="Chen G."/>
            <person name="Hawes A."/>
            <person name="Holder M."/>
            <person name="Jhangiani S."/>
            <person name="Johnson A."/>
            <person name="Khan Z."/>
            <person name="Li Z."/>
            <person name="Liu W."/>
            <person name="Liu X."/>
            <person name="Perez L."/>
            <person name="Shen H."/>
            <person name="Wang Q."/>
            <person name="Watt J."/>
            <person name="Xi L."/>
            <person name="Xin Y."/>
            <person name="Zhou J."/>
            <person name="Deng J."/>
            <person name="Jiang H."/>
            <person name="Liu Y."/>
            <person name="Qu J."/>
            <person name="Song X.-Z."/>
            <person name="Zhang L."/>
            <person name="Villasana D."/>
            <person name="Johnson A."/>
            <person name="Liu J."/>
            <person name="Liyanage D."/>
            <person name="Lorensuhewa L."/>
            <person name="Robinson T."/>
            <person name="Song A."/>
            <person name="Song B.-B."/>
            <person name="Dinh H."/>
            <person name="Thornton R."/>
            <person name="Coyle M."/>
            <person name="Francisco L."/>
            <person name="Jackson L."/>
            <person name="Javaid M."/>
            <person name="Korchina V."/>
            <person name="Kovar C."/>
            <person name="Mata R."/>
            <person name="Mathew T."/>
            <person name="Ngo R."/>
            <person name="Nguyen L."/>
            <person name="Nguyen N."/>
            <person name="Okwuonu G."/>
            <person name="Ongeri F."/>
            <person name="Pham C."/>
            <person name="Simmons D."/>
            <person name="Wilczek-Boney K."/>
            <person name="Hale W."/>
            <person name="Jakkamsetti A."/>
            <person name="Pham P."/>
            <person name="Ruth R."/>
            <person name="San Lucas F."/>
            <person name="Warren J."/>
            <person name="Zhang J."/>
            <person name="Zhao Z."/>
            <person name="Zhou C."/>
            <person name="Zhu D."/>
            <person name="Lee S."/>
            <person name="Bess C."/>
            <person name="Blankenburg K."/>
            <person name="Forbes L."/>
            <person name="Fu Q."/>
            <person name="Gubbala S."/>
            <person name="Hirani K."/>
            <person name="Jayaseelan J.C."/>
            <person name="Lara F."/>
            <person name="Munidasa M."/>
            <person name="Palculict T."/>
            <person name="Patil S."/>
            <person name="Pu L.-L."/>
            <person name="Saada N."/>
            <person name="Tang L."/>
            <person name="Weissenberger G."/>
            <person name="Zhu Y."/>
            <person name="Hemphill L."/>
            <person name="Shang Y."/>
            <person name="Youmans B."/>
            <person name="Ayvaz T."/>
            <person name="Ross M."/>
            <person name="Santibanez J."/>
            <person name="Aqrawi P."/>
            <person name="Gross S."/>
            <person name="Joshi V."/>
            <person name="Fowler G."/>
            <person name="Nazareth L."/>
            <person name="Reid J."/>
            <person name="Worley K."/>
            <person name="Petrosino J."/>
            <person name="Highlander S."/>
            <person name="Gibbs R."/>
        </authorList>
    </citation>
    <scope>NUCLEOTIDE SEQUENCE [LARGE SCALE GENOMIC DNA]</scope>
    <source>
        <strain evidence="7">DSM 15272</strain>
    </source>
</reference>
<dbReference type="InterPro" id="IPR036188">
    <property type="entry name" value="FAD/NAD-bd_sf"/>
</dbReference>
<dbReference type="AlphaFoldDB" id="E2SDM1"/>
<keyword evidence="2" id="KW-0285">Flavoprotein</keyword>
<dbReference type="OrthoDB" id="3568330at2"/>
<dbReference type="InterPro" id="IPR050446">
    <property type="entry name" value="FAD-oxidoreductase/Apoptosis"/>
</dbReference>
<evidence type="ECO:0000256" key="3">
    <source>
        <dbReference type="ARBA" id="ARBA00022827"/>
    </source>
</evidence>
<dbReference type="SUPFAM" id="SSF51905">
    <property type="entry name" value="FAD/NAD(P)-binding domain"/>
    <property type="match status" value="1"/>
</dbReference>
<gene>
    <name evidence="7" type="ORF">HMPREF0063_11807</name>
</gene>
<dbReference type="GO" id="GO:0005737">
    <property type="term" value="C:cytoplasm"/>
    <property type="evidence" value="ECO:0007669"/>
    <property type="project" value="TreeGrafter"/>
</dbReference>
<organism evidence="7 8">
    <name type="scientific">Aeromicrobium marinum DSM 15272</name>
    <dbReference type="NCBI Taxonomy" id="585531"/>
    <lineage>
        <taxon>Bacteria</taxon>
        <taxon>Bacillati</taxon>
        <taxon>Actinomycetota</taxon>
        <taxon>Actinomycetes</taxon>
        <taxon>Propionibacteriales</taxon>
        <taxon>Nocardioidaceae</taxon>
        <taxon>Aeromicrobium</taxon>
    </lineage>
</organism>
<dbReference type="SUPFAM" id="SSF55424">
    <property type="entry name" value="FAD/NAD-linked reductases, dimerisation (C-terminal) domain"/>
    <property type="match status" value="1"/>
</dbReference>
<dbReference type="Proteomes" id="UP000003111">
    <property type="component" value="Unassembled WGS sequence"/>
</dbReference>
<dbReference type="RefSeq" id="WP_007076899.1">
    <property type="nucleotide sequence ID" value="NZ_CM001024.1"/>
</dbReference>
<keyword evidence="4" id="KW-0560">Oxidoreductase</keyword>
<dbReference type="GO" id="GO:0016651">
    <property type="term" value="F:oxidoreductase activity, acting on NAD(P)H"/>
    <property type="evidence" value="ECO:0007669"/>
    <property type="project" value="TreeGrafter"/>
</dbReference>
<feature type="domain" description="Reductase C-terminal" evidence="6">
    <location>
        <begin position="319"/>
        <end position="402"/>
    </location>
</feature>
<evidence type="ECO:0000259" key="5">
    <source>
        <dbReference type="Pfam" id="PF07992"/>
    </source>
</evidence>
<evidence type="ECO:0000256" key="2">
    <source>
        <dbReference type="ARBA" id="ARBA00022630"/>
    </source>
</evidence>
<dbReference type="InterPro" id="IPR028202">
    <property type="entry name" value="Reductase_C"/>
</dbReference>
<evidence type="ECO:0000259" key="6">
    <source>
        <dbReference type="Pfam" id="PF14759"/>
    </source>
</evidence>
<dbReference type="Gene3D" id="3.50.50.60">
    <property type="entry name" value="FAD/NAD(P)-binding domain"/>
    <property type="match status" value="2"/>
</dbReference>
<evidence type="ECO:0000313" key="7">
    <source>
        <dbReference type="EMBL" id="EFQ82598.1"/>
    </source>
</evidence>
<feature type="domain" description="FAD/NAD(P)-binding" evidence="5">
    <location>
        <begin position="5"/>
        <end position="300"/>
    </location>
</feature>
<name>E2SDM1_9ACTN</name>
<dbReference type="STRING" id="585531.HMPREF0063_11807"/>
<evidence type="ECO:0000256" key="4">
    <source>
        <dbReference type="ARBA" id="ARBA00023002"/>
    </source>
</evidence>
<dbReference type="PRINTS" id="PR00368">
    <property type="entry name" value="FADPNR"/>
</dbReference>
<dbReference type="Pfam" id="PF07992">
    <property type="entry name" value="Pyr_redox_2"/>
    <property type="match status" value="1"/>
</dbReference>
<dbReference type="InterPro" id="IPR023753">
    <property type="entry name" value="FAD/NAD-binding_dom"/>
</dbReference>
<comment type="cofactor">
    <cofactor evidence="1">
        <name>FAD</name>
        <dbReference type="ChEBI" id="CHEBI:57692"/>
    </cofactor>
</comment>